<dbReference type="Proteomes" id="UP000229334">
    <property type="component" value="Unassembled WGS sequence"/>
</dbReference>
<accession>A0A2H0BKF6</accession>
<evidence type="ECO:0000313" key="4">
    <source>
        <dbReference type="Proteomes" id="UP000229334"/>
    </source>
</evidence>
<dbReference type="Pfam" id="PF00534">
    <property type="entry name" value="Glycos_transf_1"/>
    <property type="match status" value="1"/>
</dbReference>
<keyword evidence="1" id="KW-0808">Transferase</keyword>
<name>A0A2H0BKF6_9BACT</name>
<gene>
    <name evidence="3" type="ORF">COX02_01835</name>
</gene>
<protein>
    <recommendedName>
        <fullName evidence="2">Glycosyl transferase family 1 domain-containing protein</fullName>
    </recommendedName>
</protein>
<dbReference type="AlphaFoldDB" id="A0A2H0BKF6"/>
<dbReference type="GO" id="GO:0016757">
    <property type="term" value="F:glycosyltransferase activity"/>
    <property type="evidence" value="ECO:0007669"/>
    <property type="project" value="InterPro"/>
</dbReference>
<dbReference type="Gene3D" id="3.40.50.2000">
    <property type="entry name" value="Glycogen Phosphorylase B"/>
    <property type="match status" value="2"/>
</dbReference>
<feature type="domain" description="Glycosyl transferase family 1" evidence="2">
    <location>
        <begin position="179"/>
        <end position="338"/>
    </location>
</feature>
<dbReference type="PANTHER" id="PTHR46401:SF2">
    <property type="entry name" value="GLYCOSYLTRANSFERASE WBBK-RELATED"/>
    <property type="match status" value="1"/>
</dbReference>
<dbReference type="GO" id="GO:0009103">
    <property type="term" value="P:lipopolysaccharide biosynthetic process"/>
    <property type="evidence" value="ECO:0007669"/>
    <property type="project" value="TreeGrafter"/>
</dbReference>
<dbReference type="EMBL" id="PCSX01000028">
    <property type="protein sequence ID" value="PIP58165.1"/>
    <property type="molecule type" value="Genomic_DNA"/>
</dbReference>
<organism evidence="3 4">
    <name type="scientific">Candidatus Vogelbacteria bacterium CG22_combo_CG10-13_8_21_14_all_37_9</name>
    <dbReference type="NCBI Taxonomy" id="1975046"/>
    <lineage>
        <taxon>Bacteria</taxon>
        <taxon>Candidatus Vogeliibacteriota</taxon>
    </lineage>
</organism>
<reference evidence="3 4" key="1">
    <citation type="submission" date="2017-09" db="EMBL/GenBank/DDBJ databases">
        <title>Depth-based differentiation of microbial function through sediment-hosted aquifers and enrichment of novel symbionts in the deep terrestrial subsurface.</title>
        <authorList>
            <person name="Probst A.J."/>
            <person name="Ladd B."/>
            <person name="Jarett J.K."/>
            <person name="Geller-Mcgrath D.E."/>
            <person name="Sieber C.M."/>
            <person name="Emerson J.B."/>
            <person name="Anantharaman K."/>
            <person name="Thomas B.C."/>
            <person name="Malmstrom R."/>
            <person name="Stieglmeier M."/>
            <person name="Klingl A."/>
            <person name="Woyke T."/>
            <person name="Ryan C.M."/>
            <person name="Banfield J.F."/>
        </authorList>
    </citation>
    <scope>NUCLEOTIDE SEQUENCE [LARGE SCALE GENOMIC DNA]</scope>
    <source>
        <strain evidence="3">CG22_combo_CG10-13_8_21_14_all_37_9</strain>
    </source>
</reference>
<dbReference type="SUPFAM" id="SSF53756">
    <property type="entry name" value="UDP-Glycosyltransferase/glycogen phosphorylase"/>
    <property type="match status" value="1"/>
</dbReference>
<evidence type="ECO:0000259" key="2">
    <source>
        <dbReference type="Pfam" id="PF00534"/>
    </source>
</evidence>
<evidence type="ECO:0000256" key="1">
    <source>
        <dbReference type="ARBA" id="ARBA00022679"/>
    </source>
</evidence>
<evidence type="ECO:0000313" key="3">
    <source>
        <dbReference type="EMBL" id="PIP58165.1"/>
    </source>
</evidence>
<dbReference type="CDD" id="cd03801">
    <property type="entry name" value="GT4_PimA-like"/>
    <property type="match status" value="1"/>
</dbReference>
<dbReference type="PANTHER" id="PTHR46401">
    <property type="entry name" value="GLYCOSYLTRANSFERASE WBBK-RELATED"/>
    <property type="match status" value="1"/>
</dbReference>
<proteinExistence type="predicted"/>
<sequence>MVATMKILVITKTLATHSGMGRYSAGVIQALRGRDLEVSVISEDKTNSNDFLFSKLSIFNLIRNIYRVRRTSRDCQIVHAFDGWPYSLYAYFAVWGTKKSFLINIVGTYSIAVLYHWPKRYLMSKVYQRADNLLCISNFIRQKLTEVLPNINSATVYLGLPDLPKLNPKELEIFQQHYGLINRGPIILTVGEIKNRKGQFPTLQAVAELKKTYSNILYCVVGDVGSLGYLNQMKNFIIENNLVDNLKIFTEINSDHDLRGFYQSATVFALNAVNNDEDHHYEGFGLTLLEAASFGVPVVASENSGTSEALDPGINGYLTKQNNPSDITSKIKLILESNPFIIGQKGVEFSSQFTWEKTAGQYYQYYLEIIK</sequence>
<comment type="caution">
    <text evidence="3">The sequence shown here is derived from an EMBL/GenBank/DDBJ whole genome shotgun (WGS) entry which is preliminary data.</text>
</comment>
<dbReference type="InterPro" id="IPR001296">
    <property type="entry name" value="Glyco_trans_1"/>
</dbReference>